<evidence type="ECO:0000256" key="5">
    <source>
        <dbReference type="SAM" id="MobiDB-lite"/>
    </source>
</evidence>
<dbReference type="EMBL" id="QEAN01000380">
    <property type="protein sequence ID" value="TPX38718.1"/>
    <property type="molecule type" value="Genomic_DNA"/>
</dbReference>
<reference evidence="7 8" key="1">
    <citation type="journal article" date="2019" name="Sci. Rep.">
        <title>Comparative genomics of chytrid fungi reveal insights into the obligate biotrophic and pathogenic lifestyle of Synchytrium endobioticum.</title>
        <authorList>
            <person name="van de Vossenberg B.T.L.H."/>
            <person name="Warris S."/>
            <person name="Nguyen H.D.T."/>
            <person name="van Gent-Pelzer M.P.E."/>
            <person name="Joly D.L."/>
            <person name="van de Geest H.C."/>
            <person name="Bonants P.J.M."/>
            <person name="Smith D.S."/>
            <person name="Levesque C.A."/>
            <person name="van der Lee T.A.J."/>
        </authorList>
    </citation>
    <scope>NUCLEOTIDE SEQUENCE [LARGE SCALE GENOMIC DNA]</scope>
    <source>
        <strain evidence="7 8">MB42</strain>
    </source>
</reference>
<name>A0A507CH44_9FUNG</name>
<dbReference type="GO" id="GO:0005524">
    <property type="term" value="F:ATP binding"/>
    <property type="evidence" value="ECO:0007669"/>
    <property type="project" value="UniProtKB-KW"/>
</dbReference>
<dbReference type="Gene3D" id="3.30.420.40">
    <property type="match status" value="2"/>
</dbReference>
<evidence type="ECO:0000256" key="3">
    <source>
        <dbReference type="ARBA" id="ARBA00022840"/>
    </source>
</evidence>
<dbReference type="Gene3D" id="1.20.1270.10">
    <property type="match status" value="1"/>
</dbReference>
<dbReference type="Gene3D" id="3.30.30.30">
    <property type="match status" value="1"/>
</dbReference>
<feature type="chain" id="PRO_5021227822" evidence="6">
    <location>
        <begin position="28"/>
        <end position="852"/>
    </location>
</feature>
<feature type="region of interest" description="Disordered" evidence="5">
    <location>
        <begin position="813"/>
        <end position="852"/>
    </location>
</feature>
<dbReference type="SUPFAM" id="SSF100934">
    <property type="entry name" value="Heat shock protein 70kD (HSP70), C-terminal subdomain"/>
    <property type="match status" value="1"/>
</dbReference>
<organism evidence="7 8">
    <name type="scientific">Synchytrium endobioticum</name>
    <dbReference type="NCBI Taxonomy" id="286115"/>
    <lineage>
        <taxon>Eukaryota</taxon>
        <taxon>Fungi</taxon>
        <taxon>Fungi incertae sedis</taxon>
        <taxon>Chytridiomycota</taxon>
        <taxon>Chytridiomycota incertae sedis</taxon>
        <taxon>Chytridiomycetes</taxon>
        <taxon>Synchytriales</taxon>
        <taxon>Synchytriaceae</taxon>
        <taxon>Synchytrium</taxon>
    </lineage>
</organism>
<sequence>MKRASWMNILFAALCLVVQHHVQQVSSSVIGIDYGSEWMKISIVKLGVPLDIVLNKESKRKTPSIVSLRQGIRSFESNAVAAGTRYPQDTYISLKNLLGRECHDPEALEYKDQFANRITSDEERHTCSFQADDGHVYTVEELVAMQFLYAKHLAESFGGSETVNGAVITVPPYFNHFERQAVLDAADLAGIKVYGLMNDATAIALNYAMTRNFPTPQYHIIYDMGAGSTAASLVYFEDIVIKDGLFRNKTVPQVTVKAAGSDHKLGGHAIDRRLAKRFVEHFSEATGFDAAASPRAMAKLLKEASRVKQVLSANTQVVASVENLMDDVDFKLVVTRAELEADCKDVFEQVAQPIAKVLEEAGVGLQNVTSVILHGGGARIPATQAALRDYLGESMIAQNVNMDEAAVLGAGLRAAFLSKQFKVREIAIKDVNEFPIDIVYDAESSKDGGPRSLKMTLFHENGAMGAKKLMNFQRKTDFTFDLLYSNTTQTILRASVKGLTSALQTKSPLSIKVKSTIELSDSGTLHVRDAAVFLEFEKNATASGLFDKVSSFFGRKSDNDTASEDDQSKEEVGSTDLNVNKLSTKPMITPVVPSSKETTSVEQIKLDLSVEYLTFPPLPESLKTAAKRRFAKMDAEDRRRFARDEAKNTLEAFIYSARDFLEDTATHAISTIEQRTHFHDALHKAQSWLFDSTDDDATHDFTDRLQDLQKVHTPFVIRRTEKTKRPEAISTLHESLNGILEYIEKDNQTDSAVFAGLKDGVKQAKEWIATKQAEQDKLKDHETPVLLSSEIEAKVHELQTKFLMVVELTTSGRAKRPGAATTSGSAKVRESKETAAPGADEANAEQNDKDEL</sequence>
<keyword evidence="3" id="KW-0067">ATP-binding</keyword>
<dbReference type="GO" id="GO:0140662">
    <property type="term" value="F:ATP-dependent protein folding chaperone"/>
    <property type="evidence" value="ECO:0007669"/>
    <property type="project" value="InterPro"/>
</dbReference>
<dbReference type="PANTHER" id="PTHR45639">
    <property type="entry name" value="HSC70CB, ISOFORM G-RELATED"/>
    <property type="match status" value="1"/>
</dbReference>
<dbReference type="Gene3D" id="2.60.34.10">
    <property type="entry name" value="Substrate Binding Domain Of DNAk, Chain A, domain 1"/>
    <property type="match status" value="1"/>
</dbReference>
<keyword evidence="4" id="KW-0143">Chaperone</keyword>
<evidence type="ECO:0000256" key="2">
    <source>
        <dbReference type="ARBA" id="ARBA00022824"/>
    </source>
</evidence>
<dbReference type="PANTHER" id="PTHR45639:SF3">
    <property type="entry name" value="HYPOXIA UP-REGULATED PROTEIN 1"/>
    <property type="match status" value="1"/>
</dbReference>
<comment type="caution">
    <text evidence="7">The sequence shown here is derived from an EMBL/GenBank/DDBJ whole genome shotgun (WGS) entry which is preliminary data.</text>
</comment>
<feature type="region of interest" description="Disordered" evidence="5">
    <location>
        <begin position="558"/>
        <end position="578"/>
    </location>
</feature>
<evidence type="ECO:0000256" key="6">
    <source>
        <dbReference type="SAM" id="SignalP"/>
    </source>
</evidence>
<keyword evidence="1" id="KW-0547">Nucleotide-binding</keyword>
<dbReference type="Proteomes" id="UP000317494">
    <property type="component" value="Unassembled WGS sequence"/>
</dbReference>
<dbReference type="InterPro" id="IPR029048">
    <property type="entry name" value="HSP70_C_sf"/>
</dbReference>
<evidence type="ECO:0000256" key="4">
    <source>
        <dbReference type="ARBA" id="ARBA00023186"/>
    </source>
</evidence>
<dbReference type="AlphaFoldDB" id="A0A507CH44"/>
<dbReference type="CDD" id="cd10230">
    <property type="entry name" value="ASKHA_NBD_HSP70_HYOU1"/>
    <property type="match status" value="1"/>
</dbReference>
<dbReference type="GO" id="GO:0034663">
    <property type="term" value="C:endoplasmic reticulum chaperone complex"/>
    <property type="evidence" value="ECO:0007669"/>
    <property type="project" value="TreeGrafter"/>
</dbReference>
<evidence type="ECO:0000313" key="8">
    <source>
        <dbReference type="Proteomes" id="UP000317494"/>
    </source>
</evidence>
<keyword evidence="6" id="KW-0732">Signal</keyword>
<dbReference type="GO" id="GO:0030968">
    <property type="term" value="P:endoplasmic reticulum unfolded protein response"/>
    <property type="evidence" value="ECO:0007669"/>
    <property type="project" value="TreeGrafter"/>
</dbReference>
<dbReference type="FunFam" id="3.90.640.10:FF:000004">
    <property type="entry name" value="Heat shock 70 kDa protein 4"/>
    <property type="match status" value="1"/>
</dbReference>
<protein>
    <submittedName>
        <fullName evidence="7">Uncharacterized protein</fullName>
    </submittedName>
</protein>
<dbReference type="PRINTS" id="PR00301">
    <property type="entry name" value="HEATSHOCK70"/>
</dbReference>
<dbReference type="InterPro" id="IPR043129">
    <property type="entry name" value="ATPase_NBD"/>
</dbReference>
<evidence type="ECO:0000313" key="7">
    <source>
        <dbReference type="EMBL" id="TPX38718.1"/>
    </source>
</evidence>
<keyword evidence="8" id="KW-1185">Reference proteome</keyword>
<keyword evidence="2" id="KW-0256">Endoplasmic reticulum</keyword>
<dbReference type="Gene3D" id="3.90.640.10">
    <property type="entry name" value="Actin, Chain A, domain 4"/>
    <property type="match status" value="1"/>
</dbReference>
<feature type="signal peptide" evidence="6">
    <location>
        <begin position="1"/>
        <end position="27"/>
    </location>
</feature>
<dbReference type="Pfam" id="PF00012">
    <property type="entry name" value="HSP70"/>
    <property type="match status" value="1"/>
</dbReference>
<dbReference type="InterPro" id="IPR013126">
    <property type="entry name" value="Hsp_70_fam"/>
</dbReference>
<dbReference type="SUPFAM" id="SSF53067">
    <property type="entry name" value="Actin-like ATPase domain"/>
    <property type="match status" value="2"/>
</dbReference>
<evidence type="ECO:0000256" key="1">
    <source>
        <dbReference type="ARBA" id="ARBA00022741"/>
    </source>
</evidence>
<accession>A0A507CH44</accession>
<dbReference type="STRING" id="286115.A0A507CH44"/>
<dbReference type="VEuPathDB" id="FungiDB:SeMB42_g06579"/>
<dbReference type="InterPro" id="IPR029047">
    <property type="entry name" value="HSP70_peptide-bd_sf"/>
</dbReference>
<gene>
    <name evidence="7" type="ORF">SeMB42_g06579</name>
</gene>
<proteinExistence type="predicted"/>